<accession>A0A0V0R9W7</accession>
<evidence type="ECO:0000313" key="1">
    <source>
        <dbReference type="EMBL" id="KRX11286.1"/>
    </source>
</evidence>
<proteinExistence type="predicted"/>
<dbReference type="Proteomes" id="UP000054630">
    <property type="component" value="Unassembled WGS sequence"/>
</dbReference>
<feature type="non-terminal residue" evidence="1">
    <location>
        <position position="1"/>
    </location>
</feature>
<organism evidence="1 2">
    <name type="scientific">Trichinella nelsoni</name>
    <dbReference type="NCBI Taxonomy" id="6336"/>
    <lineage>
        <taxon>Eukaryota</taxon>
        <taxon>Metazoa</taxon>
        <taxon>Ecdysozoa</taxon>
        <taxon>Nematoda</taxon>
        <taxon>Enoplea</taxon>
        <taxon>Dorylaimia</taxon>
        <taxon>Trichinellida</taxon>
        <taxon>Trichinellidae</taxon>
        <taxon>Trichinella</taxon>
    </lineage>
</organism>
<evidence type="ECO:0000313" key="2">
    <source>
        <dbReference type="Proteomes" id="UP000054630"/>
    </source>
</evidence>
<gene>
    <name evidence="1" type="ORF">T07_5703</name>
</gene>
<sequence length="55" mass="6059">LGHLYPLSPSPLSNYCCTPAVYSSHNLFRVVYGPSSHPTSIPTDAPFYDTIHHSL</sequence>
<dbReference type="AlphaFoldDB" id="A0A0V0R9W7"/>
<feature type="non-terminal residue" evidence="1">
    <location>
        <position position="55"/>
    </location>
</feature>
<dbReference type="EMBL" id="JYDL01002704">
    <property type="protein sequence ID" value="KRX11286.1"/>
    <property type="molecule type" value="Genomic_DNA"/>
</dbReference>
<protein>
    <submittedName>
        <fullName evidence="1">Uncharacterized protein</fullName>
    </submittedName>
</protein>
<comment type="caution">
    <text evidence="1">The sequence shown here is derived from an EMBL/GenBank/DDBJ whole genome shotgun (WGS) entry which is preliminary data.</text>
</comment>
<reference evidence="1 2" key="1">
    <citation type="submission" date="2015-01" db="EMBL/GenBank/DDBJ databases">
        <title>Evolution of Trichinella species and genotypes.</title>
        <authorList>
            <person name="Korhonen P.K."/>
            <person name="Edoardo P."/>
            <person name="Giuseppe L.R."/>
            <person name="Gasser R.B."/>
        </authorList>
    </citation>
    <scope>NUCLEOTIDE SEQUENCE [LARGE SCALE GENOMIC DNA]</scope>
    <source>
        <strain evidence="1">ISS37</strain>
    </source>
</reference>
<keyword evidence="2" id="KW-1185">Reference proteome</keyword>
<name>A0A0V0R9W7_9BILA</name>